<evidence type="ECO:0000313" key="4">
    <source>
        <dbReference type="Proteomes" id="UP000293380"/>
    </source>
</evidence>
<dbReference type="InterPro" id="IPR009677">
    <property type="entry name" value="DUF1266"/>
</dbReference>
<feature type="transmembrane region" description="Helical" evidence="1">
    <location>
        <begin position="41"/>
        <end position="62"/>
    </location>
</feature>
<comment type="caution">
    <text evidence="3">The sequence shown here is derived from an EMBL/GenBank/DDBJ whole genome shotgun (WGS) entry which is preliminary data.</text>
</comment>
<accession>A0A4Q9EHZ8</accession>
<keyword evidence="1" id="KW-1133">Transmembrane helix</keyword>
<dbReference type="RefSeq" id="WP_130960188.1">
    <property type="nucleotide sequence ID" value="NZ_JAYWIZ010000003.1"/>
</dbReference>
<evidence type="ECO:0000313" key="3">
    <source>
        <dbReference type="EMBL" id="TBM22797.1"/>
    </source>
</evidence>
<protein>
    <submittedName>
        <fullName evidence="3">DUF1266 domain-containing protein</fullName>
    </submittedName>
</protein>
<evidence type="ECO:0000256" key="1">
    <source>
        <dbReference type="SAM" id="Phobius"/>
    </source>
</evidence>
<organism evidence="3 4">
    <name type="scientific">Hafnia paralvei</name>
    <dbReference type="NCBI Taxonomy" id="546367"/>
    <lineage>
        <taxon>Bacteria</taxon>
        <taxon>Pseudomonadati</taxon>
        <taxon>Pseudomonadota</taxon>
        <taxon>Gammaproteobacteria</taxon>
        <taxon>Enterobacterales</taxon>
        <taxon>Hafniaceae</taxon>
        <taxon>Hafnia</taxon>
    </lineage>
</organism>
<gene>
    <name evidence="3" type="ORF">EYY89_16875</name>
</gene>
<reference evidence="3 4" key="1">
    <citation type="submission" date="2019-02" db="EMBL/GenBank/DDBJ databases">
        <title>Comparative genomic analysis of the Hafnia genus genomes.</title>
        <authorList>
            <person name="Zhiqiu Y."/>
            <person name="Chao Y."/>
            <person name="Yuhui D."/>
            <person name="Di H."/>
            <person name="Bin L."/>
        </authorList>
    </citation>
    <scope>NUCLEOTIDE SEQUENCE [LARGE SCALE GENOMIC DNA]</scope>
    <source>
        <strain evidence="3 4">PCM_1194</strain>
    </source>
</reference>
<name>A0A4Q9EHZ8_9GAMM</name>
<dbReference type="AlphaFoldDB" id="A0A4Q9EHZ8"/>
<dbReference type="Proteomes" id="UP000293380">
    <property type="component" value="Unassembled WGS sequence"/>
</dbReference>
<sequence length="367" mass="42606">MKELLQNHPNWRGFPGMGSRLLGQNHHGQEKLTLFTPWHRLILKVLTGISCVGIGLLLYFYFDNITSATKQHETPILIWCVTFLCLFLIGVMIYKILKEQTQQQRRYYQQAGLVPLEEPQRQALRLDIVQLYDCGFWSETLEYYPLAARVAGDNYDYSLFPLASADNYLTLLEEDWGITTEQDYHEMLHELHEGMHSRLFAEQSSYRAEMLSQHLSKLTGVKPAQILDCLKPCLDNRPPALLWGFDLWRGIVMSRNAFSAGLISEEQAWKDLLKTADLVYEIFPSFDAFYTNYRIGNAFWSNNAEMAKFRLTQFDCYKKYCRWPIAQLRWPAAPGMVLSNDMFTGFGLCKDMIQRVSITKSANGEWQ</sequence>
<keyword evidence="1" id="KW-0812">Transmembrane</keyword>
<evidence type="ECO:0000259" key="2">
    <source>
        <dbReference type="Pfam" id="PF06889"/>
    </source>
</evidence>
<dbReference type="Pfam" id="PF06889">
    <property type="entry name" value="DUF1266"/>
    <property type="match status" value="1"/>
</dbReference>
<dbReference type="EMBL" id="SITD01000064">
    <property type="protein sequence ID" value="TBM22797.1"/>
    <property type="molecule type" value="Genomic_DNA"/>
</dbReference>
<keyword evidence="1" id="KW-0472">Membrane</keyword>
<proteinExistence type="predicted"/>
<feature type="domain" description="DUF1266" evidence="2">
    <location>
        <begin position="172"/>
        <end position="313"/>
    </location>
</feature>
<feature type="transmembrane region" description="Helical" evidence="1">
    <location>
        <begin position="74"/>
        <end position="97"/>
    </location>
</feature>